<evidence type="ECO:0000313" key="1">
    <source>
        <dbReference type="EMBL" id="KAK6326394.1"/>
    </source>
</evidence>
<keyword evidence="2" id="KW-1185">Reference proteome</keyword>
<dbReference type="EMBL" id="JAGTTL010000002">
    <property type="protein sequence ID" value="KAK6326394.1"/>
    <property type="molecule type" value="Genomic_DNA"/>
</dbReference>
<reference evidence="1 2" key="1">
    <citation type="submission" date="2021-04" db="EMBL/GenBank/DDBJ databases">
        <authorList>
            <person name="De Guttry C."/>
            <person name="Zahm M."/>
            <person name="Klopp C."/>
            <person name="Cabau C."/>
            <person name="Louis A."/>
            <person name="Berthelot C."/>
            <person name="Parey E."/>
            <person name="Roest Crollius H."/>
            <person name="Montfort J."/>
            <person name="Robinson-Rechavi M."/>
            <person name="Bucao C."/>
            <person name="Bouchez O."/>
            <person name="Gislard M."/>
            <person name="Lluch J."/>
            <person name="Milhes M."/>
            <person name="Lampietro C."/>
            <person name="Lopez Roques C."/>
            <person name="Donnadieu C."/>
            <person name="Braasch I."/>
            <person name="Desvignes T."/>
            <person name="Postlethwait J."/>
            <person name="Bobe J."/>
            <person name="Wedekind C."/>
            <person name="Guiguen Y."/>
        </authorList>
    </citation>
    <scope>NUCLEOTIDE SEQUENCE [LARGE SCALE GENOMIC DNA]</scope>
    <source>
        <strain evidence="1">Cs_M1</strain>
        <tissue evidence="1">Blood</tissue>
    </source>
</reference>
<dbReference type="Proteomes" id="UP001356427">
    <property type="component" value="Unassembled WGS sequence"/>
</dbReference>
<accession>A0AAN8MB43</accession>
<proteinExistence type="predicted"/>
<evidence type="ECO:0000313" key="2">
    <source>
        <dbReference type="Proteomes" id="UP001356427"/>
    </source>
</evidence>
<sequence>MAWTTWLEEPGRLVFLAKMDSRVVALVCPAGGCWGDHCGARVLGGSKCAWPGDYWCHPETYGSFYRFGAFL</sequence>
<organism evidence="1 2">
    <name type="scientific">Coregonus suidteri</name>
    <dbReference type="NCBI Taxonomy" id="861788"/>
    <lineage>
        <taxon>Eukaryota</taxon>
        <taxon>Metazoa</taxon>
        <taxon>Chordata</taxon>
        <taxon>Craniata</taxon>
        <taxon>Vertebrata</taxon>
        <taxon>Euteleostomi</taxon>
        <taxon>Actinopterygii</taxon>
        <taxon>Neopterygii</taxon>
        <taxon>Teleostei</taxon>
        <taxon>Protacanthopterygii</taxon>
        <taxon>Salmoniformes</taxon>
        <taxon>Salmonidae</taxon>
        <taxon>Coregoninae</taxon>
        <taxon>Coregonus</taxon>
    </lineage>
</organism>
<dbReference type="AlphaFoldDB" id="A0AAN8MB43"/>
<name>A0AAN8MB43_9TELE</name>
<protein>
    <submittedName>
        <fullName evidence="1">Uncharacterized protein</fullName>
    </submittedName>
</protein>
<gene>
    <name evidence="1" type="ORF">J4Q44_G00020390</name>
</gene>
<comment type="caution">
    <text evidence="1">The sequence shown here is derived from an EMBL/GenBank/DDBJ whole genome shotgun (WGS) entry which is preliminary data.</text>
</comment>